<reference evidence="1 2" key="1">
    <citation type="submission" date="2023-07" db="EMBL/GenBank/DDBJ databases">
        <title>Genomic Encyclopedia of Type Strains, Phase IV (KMG-IV): sequencing the most valuable type-strain genomes for metagenomic binning, comparative biology and taxonomic classification.</title>
        <authorList>
            <person name="Goeker M."/>
        </authorList>
    </citation>
    <scope>NUCLEOTIDE SEQUENCE [LARGE SCALE GENOMIC DNA]</scope>
    <source>
        <strain evidence="1 2">DSM 23494</strain>
    </source>
</reference>
<accession>A0ABU0AR84</accession>
<protein>
    <recommendedName>
        <fullName evidence="3">DUF1883 domain-containing protein</fullName>
    </recommendedName>
</protein>
<proteinExistence type="predicted"/>
<evidence type="ECO:0000313" key="1">
    <source>
        <dbReference type="EMBL" id="MDQ0273261.1"/>
    </source>
</evidence>
<evidence type="ECO:0008006" key="3">
    <source>
        <dbReference type="Google" id="ProtNLM"/>
    </source>
</evidence>
<dbReference type="Proteomes" id="UP001238088">
    <property type="component" value="Unassembled WGS sequence"/>
</dbReference>
<dbReference type="EMBL" id="JAUSUB010000036">
    <property type="protein sequence ID" value="MDQ0273261.1"/>
    <property type="molecule type" value="Genomic_DNA"/>
</dbReference>
<gene>
    <name evidence="1" type="ORF">J2S17_005193</name>
</gene>
<name>A0ABU0AR84_9BACI</name>
<organism evidence="1 2">
    <name type="scientific">Cytobacillus purgationiresistens</name>
    <dbReference type="NCBI Taxonomy" id="863449"/>
    <lineage>
        <taxon>Bacteria</taxon>
        <taxon>Bacillati</taxon>
        <taxon>Bacillota</taxon>
        <taxon>Bacilli</taxon>
        <taxon>Bacillales</taxon>
        <taxon>Bacillaceae</taxon>
        <taxon>Cytobacillus</taxon>
    </lineage>
</organism>
<sequence>MTVLEGKSLMGSNNGANRHVSSNFSLPASGLWKLGAYVGDNIFGTVIVKVYE</sequence>
<evidence type="ECO:0000313" key="2">
    <source>
        <dbReference type="Proteomes" id="UP001238088"/>
    </source>
</evidence>
<comment type="caution">
    <text evidence="1">The sequence shown here is derived from an EMBL/GenBank/DDBJ whole genome shotgun (WGS) entry which is preliminary data.</text>
</comment>
<keyword evidence="2" id="KW-1185">Reference proteome</keyword>
<dbReference type="RefSeq" id="WP_307479160.1">
    <property type="nucleotide sequence ID" value="NZ_JAUSUB010000036.1"/>
</dbReference>
<dbReference type="Gene3D" id="2.60.40.3830">
    <property type="match status" value="1"/>
</dbReference>